<accession>A0AAV7KQJ0</accession>
<feature type="compositionally biased region" description="Polar residues" evidence="1">
    <location>
        <begin position="181"/>
        <end position="190"/>
    </location>
</feature>
<evidence type="ECO:0000313" key="2">
    <source>
        <dbReference type="EMBL" id="KAJ1081372.1"/>
    </source>
</evidence>
<evidence type="ECO:0000313" key="3">
    <source>
        <dbReference type="Proteomes" id="UP001066276"/>
    </source>
</evidence>
<sequence length="190" mass="21257">MRRVRLGKSPRTTIHRNREAGPRTGHGDSHAKTAPPRIGENPRAHSKHPIGSSQKQEKGRAEKRRSRAPKRTEMPQKTAEKIHQHPAQKSRRGTNPVTGQTNKTQRDKKKAQGMHRRDPGQQPPGANHQAQEAQTAACTAREAQWKVHELAPAKKHRKEGGTQSPEKNQQPKGEEDWPRATTEQGTTKAP</sequence>
<feature type="compositionally biased region" description="Basic and acidic residues" evidence="1">
    <location>
        <begin position="16"/>
        <end position="31"/>
    </location>
</feature>
<protein>
    <submittedName>
        <fullName evidence="2">Uncharacterized protein</fullName>
    </submittedName>
</protein>
<dbReference type="AlphaFoldDB" id="A0AAV7KQJ0"/>
<reference evidence="2" key="1">
    <citation type="journal article" date="2022" name="bioRxiv">
        <title>Sequencing and chromosome-scale assembly of the giantPleurodeles waltlgenome.</title>
        <authorList>
            <person name="Brown T."/>
            <person name="Elewa A."/>
            <person name="Iarovenko S."/>
            <person name="Subramanian E."/>
            <person name="Araus A.J."/>
            <person name="Petzold A."/>
            <person name="Susuki M."/>
            <person name="Suzuki K.-i.T."/>
            <person name="Hayashi T."/>
            <person name="Toyoda A."/>
            <person name="Oliveira C."/>
            <person name="Osipova E."/>
            <person name="Leigh N.D."/>
            <person name="Simon A."/>
            <person name="Yun M.H."/>
        </authorList>
    </citation>
    <scope>NUCLEOTIDE SEQUENCE</scope>
    <source>
        <strain evidence="2">20211129_DDA</strain>
        <tissue evidence="2">Liver</tissue>
    </source>
</reference>
<comment type="caution">
    <text evidence="2">The sequence shown here is derived from an EMBL/GenBank/DDBJ whole genome shotgun (WGS) entry which is preliminary data.</text>
</comment>
<feature type="region of interest" description="Disordered" evidence="1">
    <location>
        <begin position="1"/>
        <end position="190"/>
    </location>
</feature>
<evidence type="ECO:0000256" key="1">
    <source>
        <dbReference type="SAM" id="MobiDB-lite"/>
    </source>
</evidence>
<feature type="compositionally biased region" description="Low complexity" evidence="1">
    <location>
        <begin position="129"/>
        <end position="142"/>
    </location>
</feature>
<feature type="compositionally biased region" description="Polar residues" evidence="1">
    <location>
        <begin position="161"/>
        <end position="171"/>
    </location>
</feature>
<feature type="compositionally biased region" description="Polar residues" evidence="1">
    <location>
        <begin position="93"/>
        <end position="103"/>
    </location>
</feature>
<organism evidence="2 3">
    <name type="scientific">Pleurodeles waltl</name>
    <name type="common">Iberian ribbed newt</name>
    <dbReference type="NCBI Taxonomy" id="8319"/>
    <lineage>
        <taxon>Eukaryota</taxon>
        <taxon>Metazoa</taxon>
        <taxon>Chordata</taxon>
        <taxon>Craniata</taxon>
        <taxon>Vertebrata</taxon>
        <taxon>Euteleostomi</taxon>
        <taxon>Amphibia</taxon>
        <taxon>Batrachia</taxon>
        <taxon>Caudata</taxon>
        <taxon>Salamandroidea</taxon>
        <taxon>Salamandridae</taxon>
        <taxon>Pleurodelinae</taxon>
        <taxon>Pleurodeles</taxon>
    </lineage>
</organism>
<feature type="compositionally biased region" description="Basic and acidic residues" evidence="1">
    <location>
        <begin position="143"/>
        <end position="152"/>
    </location>
</feature>
<keyword evidence="3" id="KW-1185">Reference proteome</keyword>
<dbReference type="EMBL" id="JANPWB010000016">
    <property type="protein sequence ID" value="KAJ1081372.1"/>
    <property type="molecule type" value="Genomic_DNA"/>
</dbReference>
<name>A0AAV7KQJ0_PLEWA</name>
<dbReference type="Proteomes" id="UP001066276">
    <property type="component" value="Chromosome 12"/>
</dbReference>
<gene>
    <name evidence="2" type="ORF">NDU88_001554</name>
</gene>
<feature type="compositionally biased region" description="Basic and acidic residues" evidence="1">
    <location>
        <begin position="70"/>
        <end position="83"/>
    </location>
</feature>
<proteinExistence type="predicted"/>